<name>A0ABX0BNX7_9PSEU</name>
<feature type="region of interest" description="Disordered" evidence="1">
    <location>
        <begin position="262"/>
        <end position="288"/>
    </location>
</feature>
<proteinExistence type="predicted"/>
<evidence type="ECO:0000313" key="3">
    <source>
        <dbReference type="Proteomes" id="UP000470404"/>
    </source>
</evidence>
<organism evidence="2 3">
    <name type="scientific">Amycolatopsis rubida</name>
    <dbReference type="NCBI Taxonomy" id="112413"/>
    <lineage>
        <taxon>Bacteria</taxon>
        <taxon>Bacillati</taxon>
        <taxon>Actinomycetota</taxon>
        <taxon>Actinomycetes</taxon>
        <taxon>Pseudonocardiales</taxon>
        <taxon>Pseudonocardiaceae</taxon>
        <taxon>Amycolatopsis</taxon>
    </lineage>
</organism>
<evidence type="ECO:0000256" key="1">
    <source>
        <dbReference type="SAM" id="MobiDB-lite"/>
    </source>
</evidence>
<keyword evidence="3" id="KW-1185">Reference proteome</keyword>
<accession>A0ABX0BNX7</accession>
<dbReference type="RefSeq" id="WP_157904970.1">
    <property type="nucleotide sequence ID" value="NZ_JAAGNC010000074.1"/>
</dbReference>
<evidence type="ECO:0000313" key="2">
    <source>
        <dbReference type="EMBL" id="NEC56633.1"/>
    </source>
</evidence>
<sequence>MQALAHVLNDSADSLRSGDAAQRWDCRGARTLSARPIWVTCQDDGLDHLVNDDDMGRAISSDQALGFRALCGRSVVPAPMICPPFPQCRGCLTRRDCEQRSWRRLQMTSAAHGAARHRAPGIMRRISESIHCHLASSSLVGRHAADSERNSQVLRAGSECGFLRPRRVPASASPKIECLIEKQSEFDGHATSVIRNGSVADPREFRGNGHDHRWQRTAWCAGVVPVARGESRVDRLPGKSAPCHRAFLRAQTSARHEFSQFAVSSRPQGAARSAVSPTVRPPHSMEEV</sequence>
<protein>
    <submittedName>
        <fullName evidence="2">Uncharacterized protein</fullName>
    </submittedName>
</protein>
<comment type="caution">
    <text evidence="2">The sequence shown here is derived from an EMBL/GenBank/DDBJ whole genome shotgun (WGS) entry which is preliminary data.</text>
</comment>
<dbReference type="EMBL" id="JAAGNC010000074">
    <property type="protein sequence ID" value="NEC56633.1"/>
    <property type="molecule type" value="Genomic_DNA"/>
</dbReference>
<dbReference type="Proteomes" id="UP000470404">
    <property type="component" value="Unassembled WGS sequence"/>
</dbReference>
<gene>
    <name evidence="2" type="ORF">G3I59_13800</name>
</gene>
<reference evidence="2 3" key="1">
    <citation type="submission" date="2020-01" db="EMBL/GenBank/DDBJ databases">
        <title>Insect and environment-associated Actinomycetes.</title>
        <authorList>
            <person name="Currrie C."/>
            <person name="Chevrette M."/>
            <person name="Carlson C."/>
            <person name="Stubbendieck R."/>
            <person name="Wendt-Pienkowski E."/>
        </authorList>
    </citation>
    <scope>NUCLEOTIDE SEQUENCE [LARGE SCALE GENOMIC DNA]</scope>
    <source>
        <strain evidence="2 3">SID8386</strain>
    </source>
</reference>